<evidence type="ECO:0000313" key="3">
    <source>
        <dbReference type="Proteomes" id="UP000520156"/>
    </source>
</evidence>
<dbReference type="CDD" id="cd01948">
    <property type="entry name" value="EAL"/>
    <property type="match status" value="1"/>
</dbReference>
<evidence type="ECO:0000259" key="1">
    <source>
        <dbReference type="PROSITE" id="PS50883"/>
    </source>
</evidence>
<dbReference type="InterPro" id="IPR035919">
    <property type="entry name" value="EAL_sf"/>
</dbReference>
<dbReference type="AlphaFoldDB" id="A0A7X1KAH7"/>
<sequence>MRIALDDFGTGYASLSLLQRFPLDRLKIDKGFVARIDEDAGAAEIVQAVIGIARTYGLGVIAEGVETKAQELTLRALGCAEAQGFRYGRPMPTAELLDAWRNPPAPSKTAARA</sequence>
<dbReference type="EMBL" id="JACLAU010000001">
    <property type="protein sequence ID" value="MBC2650211.1"/>
    <property type="molecule type" value="Genomic_DNA"/>
</dbReference>
<protein>
    <submittedName>
        <fullName evidence="2">EAL domain-containing protein</fullName>
    </submittedName>
</protein>
<dbReference type="PANTHER" id="PTHR33121:SF70">
    <property type="entry name" value="SIGNALING PROTEIN YKOW"/>
    <property type="match status" value="1"/>
</dbReference>
<feature type="domain" description="EAL" evidence="1">
    <location>
        <begin position="1"/>
        <end position="104"/>
    </location>
</feature>
<keyword evidence="3" id="KW-1185">Reference proteome</keyword>
<reference evidence="2 3" key="1">
    <citation type="submission" date="2020-08" db="EMBL/GenBank/DDBJ databases">
        <title>The genome sequence of Novosphingobium flavum 4Y4.</title>
        <authorList>
            <person name="Liu Y."/>
        </authorList>
    </citation>
    <scope>NUCLEOTIDE SEQUENCE [LARGE SCALE GENOMIC DNA]</scope>
    <source>
        <strain evidence="2 3">4Y4</strain>
    </source>
</reference>
<dbReference type="Gene3D" id="3.20.20.450">
    <property type="entry name" value="EAL domain"/>
    <property type="match status" value="1"/>
</dbReference>
<name>A0A7X1KAH7_9SPHN</name>
<evidence type="ECO:0000313" key="2">
    <source>
        <dbReference type="EMBL" id="MBC2650211.1"/>
    </source>
</evidence>
<dbReference type="GO" id="GO:0071111">
    <property type="term" value="F:cyclic-guanylate-specific phosphodiesterase activity"/>
    <property type="evidence" value="ECO:0007669"/>
    <property type="project" value="InterPro"/>
</dbReference>
<dbReference type="Pfam" id="PF00563">
    <property type="entry name" value="EAL"/>
    <property type="match status" value="1"/>
</dbReference>
<dbReference type="Proteomes" id="UP000520156">
    <property type="component" value="Unassembled WGS sequence"/>
</dbReference>
<organism evidence="2 3">
    <name type="scientific">Novosphingobium aerophilum</name>
    <dbReference type="NCBI Taxonomy" id="2839843"/>
    <lineage>
        <taxon>Bacteria</taxon>
        <taxon>Pseudomonadati</taxon>
        <taxon>Pseudomonadota</taxon>
        <taxon>Alphaproteobacteria</taxon>
        <taxon>Sphingomonadales</taxon>
        <taxon>Sphingomonadaceae</taxon>
        <taxon>Novosphingobium</taxon>
    </lineage>
</organism>
<comment type="caution">
    <text evidence="2">The sequence shown here is derived from an EMBL/GenBank/DDBJ whole genome shotgun (WGS) entry which is preliminary data.</text>
</comment>
<dbReference type="InterPro" id="IPR001633">
    <property type="entry name" value="EAL_dom"/>
</dbReference>
<gene>
    <name evidence="2" type="ORF">H7F49_00665</name>
</gene>
<dbReference type="RefSeq" id="WP_185681627.1">
    <property type="nucleotide sequence ID" value="NZ_JACLAU010000001.1"/>
</dbReference>
<accession>A0A7X1KAH7</accession>
<dbReference type="SMART" id="SM00052">
    <property type="entry name" value="EAL"/>
    <property type="match status" value="1"/>
</dbReference>
<dbReference type="PROSITE" id="PS50883">
    <property type="entry name" value="EAL"/>
    <property type="match status" value="1"/>
</dbReference>
<dbReference type="InterPro" id="IPR050706">
    <property type="entry name" value="Cyclic-di-GMP_PDE-like"/>
</dbReference>
<proteinExistence type="predicted"/>
<dbReference type="PANTHER" id="PTHR33121">
    <property type="entry name" value="CYCLIC DI-GMP PHOSPHODIESTERASE PDEF"/>
    <property type="match status" value="1"/>
</dbReference>
<dbReference type="SUPFAM" id="SSF141868">
    <property type="entry name" value="EAL domain-like"/>
    <property type="match status" value="1"/>
</dbReference>